<dbReference type="GO" id="GO:0005615">
    <property type="term" value="C:extracellular space"/>
    <property type="evidence" value="ECO:0007669"/>
    <property type="project" value="TreeGrafter"/>
</dbReference>
<organism evidence="2 3">
    <name type="scientific">Drosophila ananassae</name>
    <name type="common">Fruit fly</name>
    <dbReference type="NCBI Taxonomy" id="7217"/>
    <lineage>
        <taxon>Eukaryota</taxon>
        <taxon>Metazoa</taxon>
        <taxon>Ecdysozoa</taxon>
        <taxon>Arthropoda</taxon>
        <taxon>Hexapoda</taxon>
        <taxon>Insecta</taxon>
        <taxon>Pterygota</taxon>
        <taxon>Neoptera</taxon>
        <taxon>Endopterygota</taxon>
        <taxon>Diptera</taxon>
        <taxon>Brachycera</taxon>
        <taxon>Muscomorpha</taxon>
        <taxon>Ephydroidea</taxon>
        <taxon>Drosophilidae</taxon>
        <taxon>Drosophila</taxon>
        <taxon>Sophophora</taxon>
    </lineage>
</organism>
<protein>
    <submittedName>
        <fullName evidence="2">Uncharacterized protein</fullName>
    </submittedName>
</protein>
<dbReference type="InterPro" id="IPR004245">
    <property type="entry name" value="DUF229"/>
</dbReference>
<dbReference type="HOGENOM" id="CLU_018076_0_0_1"/>
<dbReference type="STRING" id="7217.B3MUQ6"/>
<evidence type="ECO:0000313" key="2">
    <source>
        <dbReference type="EMBL" id="EDV32971.2"/>
    </source>
</evidence>
<sequence>MKFKKFAVIFFAALLLLIWCNHVFPGKEEVAEEVQPPQSENGKVKDPIVIYTTRTIDQKLIKFHKRLLALLATTQSPNLFQSNVEVAEYAEKSIYDLSERTNRRLIANPTDRFFVNDKKCQVPFADPFSSDVMEIFQKVDLKKCNNESDIISLRYNQKLKRYKVHVYTDAMVKIAPNITKFSCHYREFFNKNRDPYITVSQRSFQQNTLLKPNISGIVVECHEARNTRNIVQQDAAPLVQVFNKSTRIQTHPLERPPSVIILGLENLSRMNFQRTMPKTANFVRKPNWLEMQGYNKVGPSMLANLCAVFAGTKRKEECIMRFPLMWKEYQRAGYSTAVGEDSIKSSFPLEIPADFELHSLLSALSKFMNLVYRFGIEYCMGRRLIFDYLFDFCHQFTKRLISELDQPVLGLFWSSSFTREYHFASTSLDDRFVKQLELMEKNQVFEHSIVILFSDQGYQTGDLALLPDGFLEQRLPLLHIHLPVWFQVAYEEFTTNIKMNRERLTSPYDLHLTLRHILQLNATTHEELVLQPSDKGLCESSRSLFHQLPKDRGCEEACIESHFCTCRSFVPLPHDARAYNVAKILLYHMNAHMLINDLNQFCQRLALLNVDYFERKLGPETSDGVNTYRIGIKTIPETGIYEATLLINSQLSRMGRIKWEDVSVLHNFKNHSGCIDNKIGKKFCFCYPKNLNDEMIKWKDMRAKKMEKNSTLV</sequence>
<dbReference type="eggNOG" id="ENOG502QRYZ">
    <property type="taxonomic scope" value="Eukaryota"/>
</dbReference>
<dbReference type="GeneID" id="6505335"/>
<dbReference type="KEGG" id="dan:6505335"/>
<proteinExistence type="predicted"/>
<keyword evidence="3" id="KW-1185">Reference proteome</keyword>
<gene>
    <name evidence="2" type="primary">Dana\GF22680</name>
    <name evidence="2" type="synonym">dana_GLEANR_667</name>
    <name evidence="2" type="ORF">GF22680</name>
</gene>
<dbReference type="FunFam" id="3.40.720.10:FF:000017">
    <property type="entry name" value="Predicted protein"/>
    <property type="match status" value="1"/>
</dbReference>
<dbReference type="SUPFAM" id="SSF53649">
    <property type="entry name" value="Alkaline phosphatase-like"/>
    <property type="match status" value="1"/>
</dbReference>
<accession>B3MUQ6</accession>
<dbReference type="EMBL" id="CH902624">
    <property type="protein sequence ID" value="EDV32971.2"/>
    <property type="molecule type" value="Genomic_DNA"/>
</dbReference>
<dbReference type="PANTHER" id="PTHR10974:SF9">
    <property type="entry name" value="DUF229 DOMAIN CONTAINING PROTEIN-RELATED"/>
    <property type="match status" value="1"/>
</dbReference>
<feature type="chain" id="PRO_5006454965" evidence="1">
    <location>
        <begin position="26"/>
        <end position="713"/>
    </location>
</feature>
<dbReference type="AlphaFoldDB" id="B3MUQ6"/>
<evidence type="ECO:0000313" key="3">
    <source>
        <dbReference type="Proteomes" id="UP000007801"/>
    </source>
</evidence>
<keyword evidence="1" id="KW-0732">Signal</keyword>
<dbReference type="Pfam" id="PF02995">
    <property type="entry name" value="DUF229"/>
    <property type="match status" value="1"/>
</dbReference>
<dbReference type="OrthoDB" id="413313at2759"/>
<dbReference type="CDD" id="cd16021">
    <property type="entry name" value="ALP_like"/>
    <property type="match status" value="1"/>
</dbReference>
<feature type="signal peptide" evidence="1">
    <location>
        <begin position="1"/>
        <end position="25"/>
    </location>
</feature>
<dbReference type="PANTHER" id="PTHR10974">
    <property type="entry name" value="FI08016P-RELATED"/>
    <property type="match status" value="1"/>
</dbReference>
<dbReference type="Proteomes" id="UP000007801">
    <property type="component" value="Unassembled WGS sequence"/>
</dbReference>
<reference evidence="2 3" key="1">
    <citation type="journal article" date="2007" name="Nature">
        <title>Evolution of genes and genomes on the Drosophila phylogeny.</title>
        <authorList>
            <consortium name="Drosophila 12 Genomes Consortium"/>
            <person name="Clark A.G."/>
            <person name="Eisen M.B."/>
            <person name="Smith D.R."/>
            <person name="Bergman C.M."/>
            <person name="Oliver B."/>
            <person name="Markow T.A."/>
            <person name="Kaufman T.C."/>
            <person name="Kellis M."/>
            <person name="Gelbart W."/>
            <person name="Iyer V.N."/>
            <person name="Pollard D.A."/>
            <person name="Sackton T.B."/>
            <person name="Larracuente A.M."/>
            <person name="Singh N.D."/>
            <person name="Abad J.P."/>
            <person name="Abt D.N."/>
            <person name="Adryan B."/>
            <person name="Aguade M."/>
            <person name="Akashi H."/>
            <person name="Anderson W.W."/>
            <person name="Aquadro C.F."/>
            <person name="Ardell D.H."/>
            <person name="Arguello R."/>
            <person name="Artieri C.G."/>
            <person name="Barbash D.A."/>
            <person name="Barker D."/>
            <person name="Barsanti P."/>
            <person name="Batterham P."/>
            <person name="Batzoglou S."/>
            <person name="Begun D."/>
            <person name="Bhutkar A."/>
            <person name="Blanco E."/>
            <person name="Bosak S.A."/>
            <person name="Bradley R.K."/>
            <person name="Brand A.D."/>
            <person name="Brent M.R."/>
            <person name="Brooks A.N."/>
            <person name="Brown R.H."/>
            <person name="Butlin R.K."/>
            <person name="Caggese C."/>
            <person name="Calvi B.R."/>
            <person name="Bernardo de Carvalho A."/>
            <person name="Caspi A."/>
            <person name="Castrezana S."/>
            <person name="Celniker S.E."/>
            <person name="Chang J.L."/>
            <person name="Chapple C."/>
            <person name="Chatterji S."/>
            <person name="Chinwalla A."/>
            <person name="Civetta A."/>
            <person name="Clifton S.W."/>
            <person name="Comeron J.M."/>
            <person name="Costello J.C."/>
            <person name="Coyne J.A."/>
            <person name="Daub J."/>
            <person name="David R.G."/>
            <person name="Delcher A.L."/>
            <person name="Delehaunty K."/>
            <person name="Do C.B."/>
            <person name="Ebling H."/>
            <person name="Edwards K."/>
            <person name="Eickbush T."/>
            <person name="Evans J.D."/>
            <person name="Filipski A."/>
            <person name="Findeiss S."/>
            <person name="Freyhult E."/>
            <person name="Fulton L."/>
            <person name="Fulton R."/>
            <person name="Garcia A.C."/>
            <person name="Gardiner A."/>
            <person name="Garfield D.A."/>
            <person name="Garvin B.E."/>
            <person name="Gibson G."/>
            <person name="Gilbert D."/>
            <person name="Gnerre S."/>
            <person name="Godfrey J."/>
            <person name="Good R."/>
            <person name="Gotea V."/>
            <person name="Gravely B."/>
            <person name="Greenberg A.J."/>
            <person name="Griffiths-Jones S."/>
            <person name="Gross S."/>
            <person name="Guigo R."/>
            <person name="Gustafson E.A."/>
            <person name="Haerty W."/>
            <person name="Hahn M.W."/>
            <person name="Halligan D.L."/>
            <person name="Halpern A.L."/>
            <person name="Halter G.M."/>
            <person name="Han M.V."/>
            <person name="Heger A."/>
            <person name="Hillier L."/>
            <person name="Hinrichs A.S."/>
            <person name="Holmes I."/>
            <person name="Hoskins R.A."/>
            <person name="Hubisz M.J."/>
            <person name="Hultmark D."/>
            <person name="Huntley M.A."/>
            <person name="Jaffe D.B."/>
            <person name="Jagadeeshan S."/>
            <person name="Jeck W.R."/>
            <person name="Johnson J."/>
            <person name="Jones C.D."/>
            <person name="Jordan W.C."/>
            <person name="Karpen G.H."/>
            <person name="Kataoka E."/>
            <person name="Keightley P.D."/>
            <person name="Kheradpour P."/>
            <person name="Kirkness E.F."/>
            <person name="Koerich L.B."/>
            <person name="Kristiansen K."/>
            <person name="Kudrna D."/>
            <person name="Kulathinal R.J."/>
            <person name="Kumar S."/>
            <person name="Kwok R."/>
            <person name="Lander E."/>
            <person name="Langley C.H."/>
            <person name="Lapoint R."/>
            <person name="Lazzaro B.P."/>
            <person name="Lee S.J."/>
            <person name="Levesque L."/>
            <person name="Li R."/>
            <person name="Lin C.F."/>
            <person name="Lin M.F."/>
            <person name="Lindblad-Toh K."/>
            <person name="Llopart A."/>
            <person name="Long M."/>
            <person name="Low L."/>
            <person name="Lozovsky E."/>
            <person name="Lu J."/>
            <person name="Luo M."/>
            <person name="Machado C.A."/>
            <person name="Makalowski W."/>
            <person name="Marzo M."/>
            <person name="Matsuda M."/>
            <person name="Matzkin L."/>
            <person name="McAllister B."/>
            <person name="McBride C.S."/>
            <person name="McKernan B."/>
            <person name="McKernan K."/>
            <person name="Mendez-Lago M."/>
            <person name="Minx P."/>
            <person name="Mollenhauer M.U."/>
            <person name="Montooth K."/>
            <person name="Mount S.M."/>
            <person name="Mu X."/>
            <person name="Myers E."/>
            <person name="Negre B."/>
            <person name="Newfeld S."/>
            <person name="Nielsen R."/>
            <person name="Noor M.A."/>
            <person name="O'Grady P."/>
            <person name="Pachter L."/>
            <person name="Papaceit M."/>
            <person name="Parisi M.J."/>
            <person name="Parisi M."/>
            <person name="Parts L."/>
            <person name="Pedersen J.S."/>
            <person name="Pesole G."/>
            <person name="Phillippy A.M."/>
            <person name="Ponting C.P."/>
            <person name="Pop M."/>
            <person name="Porcelli D."/>
            <person name="Powell J.R."/>
            <person name="Prohaska S."/>
            <person name="Pruitt K."/>
            <person name="Puig M."/>
            <person name="Quesneville H."/>
            <person name="Ram K.R."/>
            <person name="Rand D."/>
            <person name="Rasmussen M.D."/>
            <person name="Reed L.K."/>
            <person name="Reenan R."/>
            <person name="Reily A."/>
            <person name="Remington K.A."/>
            <person name="Rieger T.T."/>
            <person name="Ritchie M.G."/>
            <person name="Robin C."/>
            <person name="Rogers Y.H."/>
            <person name="Rohde C."/>
            <person name="Rozas J."/>
            <person name="Rubenfield M.J."/>
            <person name="Ruiz A."/>
            <person name="Russo S."/>
            <person name="Salzberg S.L."/>
            <person name="Sanchez-Gracia A."/>
            <person name="Saranga D.J."/>
            <person name="Sato H."/>
            <person name="Schaeffer S.W."/>
            <person name="Schatz M.C."/>
            <person name="Schlenke T."/>
            <person name="Schwartz R."/>
            <person name="Segarra C."/>
            <person name="Singh R.S."/>
            <person name="Sirot L."/>
            <person name="Sirota M."/>
            <person name="Sisneros N.B."/>
            <person name="Smith C.D."/>
            <person name="Smith T.F."/>
            <person name="Spieth J."/>
            <person name="Stage D.E."/>
            <person name="Stark A."/>
            <person name="Stephan W."/>
            <person name="Strausberg R.L."/>
            <person name="Strempel S."/>
            <person name="Sturgill D."/>
            <person name="Sutton G."/>
            <person name="Sutton G.G."/>
            <person name="Tao W."/>
            <person name="Teichmann S."/>
            <person name="Tobari Y.N."/>
            <person name="Tomimura Y."/>
            <person name="Tsolas J.M."/>
            <person name="Valente V.L."/>
            <person name="Venter E."/>
            <person name="Venter J.C."/>
            <person name="Vicario S."/>
            <person name="Vieira F.G."/>
            <person name="Vilella A.J."/>
            <person name="Villasante A."/>
            <person name="Walenz B."/>
            <person name="Wang J."/>
            <person name="Wasserman M."/>
            <person name="Watts T."/>
            <person name="Wilson D."/>
            <person name="Wilson R.K."/>
            <person name="Wing R.A."/>
            <person name="Wolfner M.F."/>
            <person name="Wong A."/>
            <person name="Wong G.K."/>
            <person name="Wu C.I."/>
            <person name="Wu G."/>
            <person name="Yamamoto D."/>
            <person name="Yang H.P."/>
            <person name="Yang S.P."/>
            <person name="Yorke J.A."/>
            <person name="Yoshida K."/>
            <person name="Zdobnov E."/>
            <person name="Zhang P."/>
            <person name="Zhang Y."/>
            <person name="Zimin A.V."/>
            <person name="Baldwin J."/>
            <person name="Abdouelleil A."/>
            <person name="Abdulkadir J."/>
            <person name="Abebe A."/>
            <person name="Abera B."/>
            <person name="Abreu J."/>
            <person name="Acer S.C."/>
            <person name="Aftuck L."/>
            <person name="Alexander A."/>
            <person name="An P."/>
            <person name="Anderson E."/>
            <person name="Anderson S."/>
            <person name="Arachi H."/>
            <person name="Azer M."/>
            <person name="Bachantsang P."/>
            <person name="Barry A."/>
            <person name="Bayul T."/>
            <person name="Berlin A."/>
            <person name="Bessette D."/>
            <person name="Bloom T."/>
            <person name="Blye J."/>
            <person name="Boguslavskiy L."/>
            <person name="Bonnet C."/>
            <person name="Boukhgalter B."/>
            <person name="Bourzgui I."/>
            <person name="Brown A."/>
            <person name="Cahill P."/>
            <person name="Channer S."/>
            <person name="Cheshatsang Y."/>
            <person name="Chuda L."/>
            <person name="Citroen M."/>
            <person name="Collymore A."/>
            <person name="Cooke P."/>
            <person name="Costello M."/>
            <person name="D'Aco K."/>
            <person name="Daza R."/>
            <person name="De Haan G."/>
            <person name="DeGray S."/>
            <person name="DeMaso C."/>
            <person name="Dhargay N."/>
            <person name="Dooley K."/>
            <person name="Dooley E."/>
            <person name="Doricent M."/>
            <person name="Dorje P."/>
            <person name="Dorjee K."/>
            <person name="Dupes A."/>
            <person name="Elong R."/>
            <person name="Falk J."/>
            <person name="Farina A."/>
            <person name="Faro S."/>
            <person name="Ferguson D."/>
            <person name="Fisher S."/>
            <person name="Foley C.D."/>
            <person name="Franke A."/>
            <person name="Friedrich D."/>
            <person name="Gadbois L."/>
            <person name="Gearin G."/>
            <person name="Gearin C.R."/>
            <person name="Giannoukos G."/>
            <person name="Goode T."/>
            <person name="Graham J."/>
            <person name="Grandbois E."/>
            <person name="Grewal S."/>
            <person name="Gyaltsen K."/>
            <person name="Hafez N."/>
            <person name="Hagos B."/>
            <person name="Hall J."/>
            <person name="Henson C."/>
            <person name="Hollinger A."/>
            <person name="Honan T."/>
            <person name="Huard M.D."/>
            <person name="Hughes L."/>
            <person name="Hurhula B."/>
            <person name="Husby M.E."/>
            <person name="Kamat A."/>
            <person name="Kanga B."/>
            <person name="Kashin S."/>
            <person name="Khazanovich D."/>
            <person name="Kisner P."/>
            <person name="Lance K."/>
            <person name="Lara M."/>
            <person name="Lee W."/>
            <person name="Lennon N."/>
            <person name="Letendre F."/>
            <person name="LeVine R."/>
            <person name="Lipovsky A."/>
            <person name="Liu X."/>
            <person name="Liu J."/>
            <person name="Liu S."/>
            <person name="Lokyitsang T."/>
            <person name="Lokyitsang Y."/>
            <person name="Lubonja R."/>
            <person name="Lui A."/>
            <person name="MacDonald P."/>
            <person name="Magnisalis V."/>
            <person name="Maru K."/>
            <person name="Matthews C."/>
            <person name="McCusker W."/>
            <person name="McDonough S."/>
            <person name="Mehta T."/>
            <person name="Meldrim J."/>
            <person name="Meneus L."/>
            <person name="Mihai O."/>
            <person name="Mihalev A."/>
            <person name="Mihova T."/>
            <person name="Mittelman R."/>
            <person name="Mlenga V."/>
            <person name="Montmayeur A."/>
            <person name="Mulrain L."/>
            <person name="Navidi A."/>
            <person name="Naylor J."/>
            <person name="Negash T."/>
            <person name="Nguyen T."/>
            <person name="Nguyen N."/>
            <person name="Nicol R."/>
            <person name="Norbu C."/>
            <person name="Norbu N."/>
            <person name="Novod N."/>
            <person name="O'Neill B."/>
            <person name="Osman S."/>
            <person name="Markiewicz E."/>
            <person name="Oyono O.L."/>
            <person name="Patti C."/>
            <person name="Phunkhang P."/>
            <person name="Pierre F."/>
            <person name="Priest M."/>
            <person name="Raghuraman S."/>
            <person name="Rege F."/>
            <person name="Reyes R."/>
            <person name="Rise C."/>
            <person name="Rogov P."/>
            <person name="Ross K."/>
            <person name="Ryan E."/>
            <person name="Settipalli S."/>
            <person name="Shea T."/>
            <person name="Sherpa N."/>
            <person name="Shi L."/>
            <person name="Shih D."/>
            <person name="Sparrow T."/>
            <person name="Spaulding J."/>
            <person name="Stalker J."/>
            <person name="Stange-Thomann N."/>
            <person name="Stavropoulos S."/>
            <person name="Stone C."/>
            <person name="Strader C."/>
            <person name="Tesfaye S."/>
            <person name="Thomson T."/>
            <person name="Thoulutsang Y."/>
            <person name="Thoulutsang D."/>
            <person name="Topham K."/>
            <person name="Topping I."/>
            <person name="Tsamla T."/>
            <person name="Vassiliev H."/>
            <person name="Vo A."/>
            <person name="Wangchuk T."/>
            <person name="Wangdi T."/>
            <person name="Weiand M."/>
            <person name="Wilkinson J."/>
            <person name="Wilson A."/>
            <person name="Yadav S."/>
            <person name="Young G."/>
            <person name="Yu Q."/>
            <person name="Zembek L."/>
            <person name="Zhong D."/>
            <person name="Zimmer A."/>
            <person name="Zwirko Z."/>
            <person name="Jaffe D.B."/>
            <person name="Alvarez P."/>
            <person name="Brockman W."/>
            <person name="Butler J."/>
            <person name="Chin C."/>
            <person name="Gnerre S."/>
            <person name="Grabherr M."/>
            <person name="Kleber M."/>
            <person name="Mauceli E."/>
            <person name="MacCallum I."/>
        </authorList>
    </citation>
    <scope>NUCLEOTIDE SEQUENCE [LARGE SCALE GENOMIC DNA]</scope>
    <source>
        <strain evidence="3">Tucson 14024-0371.13</strain>
    </source>
</reference>
<evidence type="ECO:0000256" key="1">
    <source>
        <dbReference type="SAM" id="SignalP"/>
    </source>
</evidence>
<name>B3MUQ6_DROAN</name>
<dbReference type="InParanoid" id="B3MUQ6"/>
<dbReference type="InterPro" id="IPR017850">
    <property type="entry name" value="Alkaline_phosphatase_core_sf"/>
</dbReference>